<feature type="domain" description="4Fe4S-binding SPASM" evidence="8">
    <location>
        <begin position="433"/>
        <end position="499"/>
    </location>
</feature>
<dbReference type="PANTHER" id="PTHR43273:SF3">
    <property type="entry name" value="ANAEROBIC SULFATASE-MATURATING ENZYME HOMOLOG ASLB-RELATED"/>
    <property type="match status" value="1"/>
</dbReference>
<dbReference type="InterPro" id="IPR023885">
    <property type="entry name" value="4Fe4S-binding_SPASM_dom"/>
</dbReference>
<evidence type="ECO:0000313" key="9">
    <source>
        <dbReference type="EMBL" id="MFL0165438.1"/>
    </source>
</evidence>
<dbReference type="SUPFAM" id="SSF51735">
    <property type="entry name" value="NAD(P)-binding Rossmann-fold domains"/>
    <property type="match status" value="1"/>
</dbReference>
<keyword evidence="5" id="KW-0411">Iron-sulfur</keyword>
<dbReference type="Gene3D" id="3.20.20.70">
    <property type="entry name" value="Aldolase class I"/>
    <property type="match status" value="1"/>
</dbReference>
<dbReference type="CDD" id="cd21109">
    <property type="entry name" value="SPASM"/>
    <property type="match status" value="1"/>
</dbReference>
<feature type="domain" description="Radical SAM core" evidence="7">
    <location>
        <begin position="268"/>
        <end position="369"/>
    </location>
</feature>
<evidence type="ECO:0000256" key="2">
    <source>
        <dbReference type="ARBA" id="ARBA00022691"/>
    </source>
</evidence>
<comment type="cofactor">
    <cofactor evidence="1">
        <name>[4Fe-4S] cluster</name>
        <dbReference type="ChEBI" id="CHEBI:49883"/>
    </cofactor>
</comment>
<gene>
    <name evidence="9" type="ORF">ACJDTP_10205</name>
</gene>
<dbReference type="SUPFAM" id="SSF102114">
    <property type="entry name" value="Radical SAM enzymes"/>
    <property type="match status" value="1"/>
</dbReference>
<dbReference type="SFLD" id="SFLDS00029">
    <property type="entry name" value="Radical_SAM"/>
    <property type="match status" value="1"/>
</dbReference>
<proteinExistence type="inferred from homology"/>
<dbReference type="InterPro" id="IPR023867">
    <property type="entry name" value="Sulphatase_maturase_rSAM"/>
</dbReference>
<dbReference type="Pfam" id="PF04055">
    <property type="entry name" value="Radical_SAM"/>
    <property type="match status" value="1"/>
</dbReference>
<evidence type="ECO:0000259" key="7">
    <source>
        <dbReference type="Pfam" id="PF04055"/>
    </source>
</evidence>
<dbReference type="Gene3D" id="3.40.50.720">
    <property type="entry name" value="NAD(P)-binding Rossmann-like Domain"/>
    <property type="match status" value="1"/>
</dbReference>
<evidence type="ECO:0000256" key="1">
    <source>
        <dbReference type="ARBA" id="ARBA00001966"/>
    </source>
</evidence>
<keyword evidence="3" id="KW-0479">Metal-binding</keyword>
<dbReference type="Proteomes" id="UP001623600">
    <property type="component" value="Unassembled WGS sequence"/>
</dbReference>
<evidence type="ECO:0000256" key="6">
    <source>
        <dbReference type="ARBA" id="ARBA00023601"/>
    </source>
</evidence>
<dbReference type="Pfam" id="PF13186">
    <property type="entry name" value="SPASM"/>
    <property type="match status" value="1"/>
</dbReference>
<evidence type="ECO:0000313" key="10">
    <source>
        <dbReference type="Proteomes" id="UP001623600"/>
    </source>
</evidence>
<comment type="caution">
    <text evidence="9">The sequence shown here is derived from an EMBL/GenBank/DDBJ whole genome shotgun (WGS) entry which is preliminary data.</text>
</comment>
<keyword evidence="2" id="KW-0949">S-adenosyl-L-methionine</keyword>
<evidence type="ECO:0000256" key="5">
    <source>
        <dbReference type="ARBA" id="ARBA00023014"/>
    </source>
</evidence>
<keyword evidence="10" id="KW-1185">Reference proteome</keyword>
<evidence type="ECO:0000256" key="3">
    <source>
        <dbReference type="ARBA" id="ARBA00022723"/>
    </source>
</evidence>
<name>A0ABW8S5T8_9CLOT</name>
<dbReference type="InterPro" id="IPR007197">
    <property type="entry name" value="rSAM"/>
</dbReference>
<accession>A0ABW8S5T8</accession>
<dbReference type="InterPro" id="IPR058240">
    <property type="entry name" value="rSAM_sf"/>
</dbReference>
<evidence type="ECO:0000259" key="8">
    <source>
        <dbReference type="Pfam" id="PF13186"/>
    </source>
</evidence>
<protein>
    <submittedName>
        <fullName evidence="9">SPASM domain-containing protein</fullName>
    </submittedName>
</protein>
<organism evidence="9 10">
    <name type="scientific">Candidatus Clostridium helianthi</name>
    <dbReference type="NCBI Taxonomy" id="3381660"/>
    <lineage>
        <taxon>Bacteria</taxon>
        <taxon>Bacillati</taxon>
        <taxon>Bacillota</taxon>
        <taxon>Clostridia</taxon>
        <taxon>Eubacteriales</taxon>
        <taxon>Clostridiaceae</taxon>
        <taxon>Clostridium</taxon>
    </lineage>
</organism>
<reference evidence="9 10" key="1">
    <citation type="submission" date="2024-11" db="EMBL/GenBank/DDBJ databases">
        <authorList>
            <person name="Heng Y.C."/>
            <person name="Lim A.C.H."/>
            <person name="Lee J.K.Y."/>
            <person name="Kittelmann S."/>
        </authorList>
    </citation>
    <scope>NUCLEOTIDE SEQUENCE [LARGE SCALE GENOMIC DNA]</scope>
    <source>
        <strain evidence="9 10">WILCCON 0112</strain>
    </source>
</reference>
<dbReference type="PANTHER" id="PTHR43273">
    <property type="entry name" value="ANAEROBIC SULFATASE-MATURATING ENZYME HOMOLOG ASLB-RELATED"/>
    <property type="match status" value="1"/>
</dbReference>
<dbReference type="InterPro" id="IPR036291">
    <property type="entry name" value="NAD(P)-bd_dom_sf"/>
</dbReference>
<dbReference type="InterPro" id="IPR013785">
    <property type="entry name" value="Aldolase_TIM"/>
</dbReference>
<evidence type="ECO:0000256" key="4">
    <source>
        <dbReference type="ARBA" id="ARBA00023004"/>
    </source>
</evidence>
<dbReference type="RefSeq" id="WP_406761099.1">
    <property type="nucleotide sequence ID" value="NZ_JBJIAB010000010.1"/>
</dbReference>
<keyword evidence="4" id="KW-0408">Iron</keyword>
<dbReference type="CDD" id="cd01335">
    <property type="entry name" value="Radical_SAM"/>
    <property type="match status" value="1"/>
</dbReference>
<dbReference type="EMBL" id="JBJIAB010000010">
    <property type="protein sequence ID" value="MFL0165438.1"/>
    <property type="molecule type" value="Genomic_DNA"/>
</dbReference>
<sequence>MTQLKTKVLNNEKVILFGAGRIGQEALNYFGEENVINFCDNAQSKVGKNYIGKTIISFSELEKSHKADIIVICVDWPISEEISAQLEAAGFSSVINYKVLVKHEKLLTNCELSQYKSIALYGNDRDASTLIHMISIIYPSLITSVILQEDSEQVKEVRGVKVRSLKEVANGIEGILIVTQKYHLAIVERLKKYIRENDAEFNIIDPFRIRYFGDEDVLVSNHYNSAHLETEDEWIERTAGNDCYQDSAIAFINEIKDEPPLFKLIEIETLNRCNGVCSFCPVNRNVDPREMHYMSEELFHSIINQLESLHYTGRISLFSNNEPLLDDRIVEFHDYARKHLPDATFHLFTNGTLLTLDIFKKLIGYLDEFAIDNYNQELKIIPQVQKIVEYCTGKIELEKKVTVCMRRPKDILSTRGGNAPNRTEMPTYPEMKCIHPFQQMVVRPTGKVSLCCNDPLGKITLGDLNKQSLLDVWYGEKYQEAREALSKGRKHYGTCQYCDVFFMY</sequence>
<comment type="similarity">
    <text evidence="6">Belongs to the radical SAM superfamily. Anaerobic sulfatase-maturating enzyme family.</text>
</comment>